<evidence type="ECO:0000313" key="3">
    <source>
        <dbReference type="WBParaSite" id="ALUE_0001042201-mRNA-1"/>
    </source>
</evidence>
<evidence type="ECO:0000313" key="2">
    <source>
        <dbReference type="WBParaSite" id="ALUE_0001042101-mRNA-1"/>
    </source>
</evidence>
<dbReference type="Proteomes" id="UP000036681">
    <property type="component" value="Unplaced"/>
</dbReference>
<sequence>MLSRPEQIHQYETRGVCIAAFCFDCAPSAVFLFACERLVAKTKHLQVLQLSGCLVATGQDQPYPPESSCLCLGKEIT</sequence>
<organism evidence="1 2">
    <name type="scientific">Ascaris lumbricoides</name>
    <name type="common">Giant roundworm</name>
    <dbReference type="NCBI Taxonomy" id="6252"/>
    <lineage>
        <taxon>Eukaryota</taxon>
        <taxon>Metazoa</taxon>
        <taxon>Ecdysozoa</taxon>
        <taxon>Nematoda</taxon>
        <taxon>Chromadorea</taxon>
        <taxon>Rhabditida</taxon>
        <taxon>Spirurina</taxon>
        <taxon>Ascaridomorpha</taxon>
        <taxon>Ascaridoidea</taxon>
        <taxon>Ascarididae</taxon>
        <taxon>Ascaris</taxon>
    </lineage>
</organism>
<dbReference type="WBParaSite" id="ALUE_0001042201-mRNA-1">
    <property type="protein sequence ID" value="ALUE_0001042201-mRNA-1"/>
    <property type="gene ID" value="ALUE_0001042201"/>
</dbReference>
<name>A0A0M3I202_ASCLU</name>
<dbReference type="AlphaFoldDB" id="A0A0M3I202"/>
<reference evidence="2 3" key="1">
    <citation type="submission" date="2017-02" db="UniProtKB">
        <authorList>
            <consortium name="WormBaseParasite"/>
        </authorList>
    </citation>
    <scope>IDENTIFICATION</scope>
</reference>
<accession>A0A0M3I202</accession>
<evidence type="ECO:0000313" key="1">
    <source>
        <dbReference type="Proteomes" id="UP000036681"/>
    </source>
</evidence>
<dbReference type="PROSITE" id="PS51257">
    <property type="entry name" value="PROKAR_LIPOPROTEIN"/>
    <property type="match status" value="1"/>
</dbReference>
<keyword evidence="1" id="KW-1185">Reference proteome</keyword>
<dbReference type="WBParaSite" id="ALUE_0001042101-mRNA-1">
    <property type="protein sequence ID" value="ALUE_0001042101-mRNA-1"/>
    <property type="gene ID" value="ALUE_0001042101"/>
</dbReference>
<protein>
    <submittedName>
        <fullName evidence="2 3">Uncharacterized protein</fullName>
    </submittedName>
</protein>
<proteinExistence type="predicted"/>